<gene>
    <name evidence="1" type="ORF">METZ01_LOCUS459245</name>
</gene>
<protein>
    <recommendedName>
        <fullName evidence="2">Transport-associated OB type 2 domain-containing protein</fullName>
    </recommendedName>
</protein>
<sequence>VGTQLRLTWPAERALIFDSASGERL</sequence>
<reference evidence="1" key="1">
    <citation type="submission" date="2018-05" db="EMBL/GenBank/DDBJ databases">
        <authorList>
            <person name="Lanie J.A."/>
            <person name="Ng W.-L."/>
            <person name="Kazmierczak K.M."/>
            <person name="Andrzejewski T.M."/>
            <person name="Davidsen T.M."/>
            <person name="Wayne K.J."/>
            <person name="Tettelin H."/>
            <person name="Glass J.I."/>
            <person name="Rusch D."/>
            <person name="Podicherti R."/>
            <person name="Tsui H.-C.T."/>
            <person name="Winkler M.E."/>
        </authorList>
    </citation>
    <scope>NUCLEOTIDE SEQUENCE</scope>
</reference>
<evidence type="ECO:0000313" key="1">
    <source>
        <dbReference type="EMBL" id="SVE06391.1"/>
    </source>
</evidence>
<proteinExistence type="predicted"/>
<feature type="non-terminal residue" evidence="1">
    <location>
        <position position="1"/>
    </location>
</feature>
<organism evidence="1">
    <name type="scientific">marine metagenome</name>
    <dbReference type="NCBI Taxonomy" id="408172"/>
    <lineage>
        <taxon>unclassified sequences</taxon>
        <taxon>metagenomes</taxon>
        <taxon>ecological metagenomes</taxon>
    </lineage>
</organism>
<dbReference type="AlphaFoldDB" id="A0A383AFL9"/>
<accession>A0A383AFL9</accession>
<name>A0A383AFL9_9ZZZZ</name>
<evidence type="ECO:0008006" key="2">
    <source>
        <dbReference type="Google" id="ProtNLM"/>
    </source>
</evidence>
<dbReference type="EMBL" id="UINC01191648">
    <property type="protein sequence ID" value="SVE06391.1"/>
    <property type="molecule type" value="Genomic_DNA"/>
</dbReference>